<evidence type="ECO:0000256" key="3">
    <source>
        <dbReference type="SAM" id="SignalP"/>
    </source>
</evidence>
<evidence type="ECO:0000256" key="1">
    <source>
        <dbReference type="SAM" id="Coils"/>
    </source>
</evidence>
<evidence type="ECO:0000313" key="4">
    <source>
        <dbReference type="EMBL" id="MBO1626424.1"/>
    </source>
</evidence>
<accession>A0ABS3NZP4</accession>
<feature type="chain" id="PRO_5046503031" description="Lipoprotein" evidence="3">
    <location>
        <begin position="20"/>
        <end position="250"/>
    </location>
</feature>
<evidence type="ECO:0008006" key="6">
    <source>
        <dbReference type="Google" id="ProtNLM"/>
    </source>
</evidence>
<name>A0ABS3NZP4_9BACI</name>
<dbReference type="PROSITE" id="PS51257">
    <property type="entry name" value="PROKAR_LIPOPROTEIN"/>
    <property type="match status" value="1"/>
</dbReference>
<keyword evidence="1" id="KW-0175">Coiled coil</keyword>
<keyword evidence="3" id="KW-0732">Signal</keyword>
<organism evidence="4 5">
    <name type="scientific">Bacillus arachidis</name>
    <dbReference type="NCBI Taxonomy" id="2819290"/>
    <lineage>
        <taxon>Bacteria</taxon>
        <taxon>Bacillati</taxon>
        <taxon>Bacillota</taxon>
        <taxon>Bacilli</taxon>
        <taxon>Bacillales</taxon>
        <taxon>Bacillaceae</taxon>
        <taxon>Bacillus</taxon>
    </lineage>
</organism>
<evidence type="ECO:0000313" key="5">
    <source>
        <dbReference type="Proteomes" id="UP000677611"/>
    </source>
</evidence>
<dbReference type="RefSeq" id="WP_208018126.1">
    <property type="nucleotide sequence ID" value="NZ_JAGDQJ010000017.1"/>
</dbReference>
<keyword evidence="5" id="KW-1185">Reference proteome</keyword>
<evidence type="ECO:0000256" key="2">
    <source>
        <dbReference type="SAM" id="MobiDB-lite"/>
    </source>
</evidence>
<feature type="compositionally biased region" description="Basic and acidic residues" evidence="2">
    <location>
        <begin position="33"/>
        <end position="61"/>
    </location>
</feature>
<feature type="compositionally biased region" description="Basic and acidic residues" evidence="2">
    <location>
        <begin position="69"/>
        <end position="83"/>
    </location>
</feature>
<feature type="region of interest" description="Disordered" evidence="2">
    <location>
        <begin position="21"/>
        <end position="83"/>
    </location>
</feature>
<protein>
    <recommendedName>
        <fullName evidence="6">Lipoprotein</fullName>
    </recommendedName>
</protein>
<proteinExistence type="predicted"/>
<feature type="coiled-coil region" evidence="1">
    <location>
        <begin position="164"/>
        <end position="217"/>
    </location>
</feature>
<gene>
    <name evidence="4" type="ORF">J4P90_14470</name>
</gene>
<sequence>MKKKLFAAFTCGVMMTGLAACESSEKTSASNESKSKQEERKDEVSSSSKNETKQEEKKDEVSSSSKNESNTKEKQELDKDKKREKFEDFDPEYQLAIVMRLFNDVTVKYDYAIGNPEYMLQESMDQKAIDDMKKLLQEQAKNNDKFLKDEVNQAVTFLKGSKLKKDETQKLINAENNYLKITEKLIACLDSVTVENAKEKRNEMNSLKQEYVKSAEQVRTTAVEVAQNSGLNVETYKSVFEKYAKQPVNQ</sequence>
<dbReference type="EMBL" id="JAGDQJ010000017">
    <property type="protein sequence ID" value="MBO1626424.1"/>
    <property type="molecule type" value="Genomic_DNA"/>
</dbReference>
<reference evidence="4 5" key="1">
    <citation type="submission" date="2021-03" db="EMBL/GenBank/DDBJ databases">
        <title>Identification of novel Bacillus strains.</title>
        <authorList>
            <person name="Xiao Z."/>
            <person name="Li Y."/>
            <person name="Shen J."/>
        </authorList>
    </citation>
    <scope>NUCLEOTIDE SEQUENCE [LARGE SCALE GENOMIC DNA]</scope>
    <source>
        <strain evidence="4 5">SY8</strain>
    </source>
</reference>
<dbReference type="Proteomes" id="UP000677611">
    <property type="component" value="Unassembled WGS sequence"/>
</dbReference>
<feature type="signal peptide" evidence="3">
    <location>
        <begin position="1"/>
        <end position="19"/>
    </location>
</feature>
<comment type="caution">
    <text evidence="4">The sequence shown here is derived from an EMBL/GenBank/DDBJ whole genome shotgun (WGS) entry which is preliminary data.</text>
</comment>